<dbReference type="InterPro" id="IPR023404">
    <property type="entry name" value="rSAM_horseshoe"/>
</dbReference>
<dbReference type="AlphaFoldDB" id="A0A1G1XNB8"/>
<dbReference type="SUPFAM" id="SSF102114">
    <property type="entry name" value="Radical SAM enzymes"/>
    <property type="match status" value="1"/>
</dbReference>
<proteinExistence type="predicted"/>
<dbReference type="InterPro" id="IPR051198">
    <property type="entry name" value="BchE-like"/>
</dbReference>
<dbReference type="Gene3D" id="3.80.30.20">
    <property type="entry name" value="tm_1862 like domain"/>
    <property type="match status" value="1"/>
</dbReference>
<dbReference type="SFLD" id="SFLDS00029">
    <property type="entry name" value="Radical_SAM"/>
    <property type="match status" value="1"/>
</dbReference>
<evidence type="ECO:0000256" key="3">
    <source>
        <dbReference type="ARBA" id="ARBA00022723"/>
    </source>
</evidence>
<dbReference type="GO" id="GO:0046872">
    <property type="term" value="F:metal ion binding"/>
    <property type="evidence" value="ECO:0007669"/>
    <property type="project" value="UniProtKB-KW"/>
</dbReference>
<organism evidence="7 8">
    <name type="scientific">Candidatus Buchananbacteria bacterium RBG_13_39_9</name>
    <dbReference type="NCBI Taxonomy" id="1797531"/>
    <lineage>
        <taxon>Bacteria</taxon>
        <taxon>Candidatus Buchananiibacteriota</taxon>
    </lineage>
</organism>
<evidence type="ECO:0000256" key="1">
    <source>
        <dbReference type="ARBA" id="ARBA00001966"/>
    </source>
</evidence>
<comment type="cofactor">
    <cofactor evidence="1">
        <name>[4Fe-4S] cluster</name>
        <dbReference type="ChEBI" id="CHEBI:49883"/>
    </cofactor>
</comment>
<accession>A0A1G1XNB8</accession>
<dbReference type="Pfam" id="PF04055">
    <property type="entry name" value="Radical_SAM"/>
    <property type="match status" value="1"/>
</dbReference>
<evidence type="ECO:0000259" key="6">
    <source>
        <dbReference type="PROSITE" id="PS51918"/>
    </source>
</evidence>
<dbReference type="GO" id="GO:0003824">
    <property type="term" value="F:catalytic activity"/>
    <property type="evidence" value="ECO:0007669"/>
    <property type="project" value="InterPro"/>
</dbReference>
<evidence type="ECO:0000256" key="4">
    <source>
        <dbReference type="ARBA" id="ARBA00023004"/>
    </source>
</evidence>
<evidence type="ECO:0000313" key="8">
    <source>
        <dbReference type="Proteomes" id="UP000176260"/>
    </source>
</evidence>
<evidence type="ECO:0000313" key="7">
    <source>
        <dbReference type="EMBL" id="OGY41528.1"/>
    </source>
</evidence>
<feature type="domain" description="Radical SAM core" evidence="6">
    <location>
        <begin position="207"/>
        <end position="431"/>
    </location>
</feature>
<protein>
    <recommendedName>
        <fullName evidence="6">Radical SAM core domain-containing protein</fullName>
    </recommendedName>
</protein>
<dbReference type="InterPro" id="IPR007197">
    <property type="entry name" value="rSAM"/>
</dbReference>
<dbReference type="SFLD" id="SFLDG01082">
    <property type="entry name" value="B12-binding_domain_containing"/>
    <property type="match status" value="1"/>
</dbReference>
<dbReference type="InterPro" id="IPR006638">
    <property type="entry name" value="Elp3/MiaA/NifB-like_rSAM"/>
</dbReference>
<dbReference type="InterPro" id="IPR058240">
    <property type="entry name" value="rSAM_sf"/>
</dbReference>
<keyword evidence="4" id="KW-0408">Iron</keyword>
<sequence>MRILWIQPWGFADYSQIDRFRKGYLKKLSLPRVMFEVLYFVAGLADFEILDFNLELLENSRKNAKQILQEKLQSKLFDAIFLTFPTVALGNIVGEVINWCKELSPQTPLVVGGEAVELMGEDIMNFWPIDYLYHGYGQEMPELLKQIACPEKFQEIAGLYRRQGNHIIAPKIKRGKTKLLDNYSPQDLYTLKGQFNFQDYLERYKKIGIQPSAFLEMMRGCSHHCTFCAINKSQTVLFRQPETVATEAEFLLQHDIHDFYLIDPTLGLNKKLTDSLLDSLTEIKSRNAKLSILGVTRTNLVTDSFAQRLKQAGFGSIGLGIETMTDCQLSKIQKKVVPEQSKESVLILHRQGIRPKLFLIHFPDIFSMETIKFLLELAQEKVNFLVQSSFFRPLYQKGQFAQTPDFRRFDQRIDCRSLNLDTANSIVEWLLVNLAFPSTDVNSQQGDPELLKILEQTNLTGIKIPQQFKSLLLRLNKNKYYLYKPAEDCNYLKPNLWVGDDYNETELSGVTILDLSKGGE</sequence>
<comment type="caution">
    <text evidence="7">The sequence shown here is derived from an EMBL/GenBank/DDBJ whole genome shotgun (WGS) entry which is preliminary data.</text>
</comment>
<dbReference type="PANTHER" id="PTHR43409">
    <property type="entry name" value="ANAEROBIC MAGNESIUM-PROTOPORPHYRIN IX MONOMETHYL ESTER CYCLASE-RELATED"/>
    <property type="match status" value="1"/>
</dbReference>
<dbReference type="PROSITE" id="PS51918">
    <property type="entry name" value="RADICAL_SAM"/>
    <property type="match status" value="1"/>
</dbReference>
<evidence type="ECO:0000256" key="2">
    <source>
        <dbReference type="ARBA" id="ARBA00022691"/>
    </source>
</evidence>
<name>A0A1G1XNB8_9BACT</name>
<dbReference type="GO" id="GO:0051536">
    <property type="term" value="F:iron-sulfur cluster binding"/>
    <property type="evidence" value="ECO:0007669"/>
    <property type="project" value="UniProtKB-KW"/>
</dbReference>
<dbReference type="CDD" id="cd01335">
    <property type="entry name" value="Radical_SAM"/>
    <property type="match status" value="1"/>
</dbReference>
<dbReference type="EMBL" id="MHIA01000027">
    <property type="protein sequence ID" value="OGY41528.1"/>
    <property type="molecule type" value="Genomic_DNA"/>
</dbReference>
<dbReference type="SMART" id="SM00729">
    <property type="entry name" value="Elp3"/>
    <property type="match status" value="1"/>
</dbReference>
<evidence type="ECO:0000256" key="5">
    <source>
        <dbReference type="ARBA" id="ARBA00023014"/>
    </source>
</evidence>
<reference evidence="7 8" key="1">
    <citation type="journal article" date="2016" name="Nat. Commun.">
        <title>Thousands of microbial genomes shed light on interconnected biogeochemical processes in an aquifer system.</title>
        <authorList>
            <person name="Anantharaman K."/>
            <person name="Brown C.T."/>
            <person name="Hug L.A."/>
            <person name="Sharon I."/>
            <person name="Castelle C.J."/>
            <person name="Probst A.J."/>
            <person name="Thomas B.C."/>
            <person name="Singh A."/>
            <person name="Wilkins M.J."/>
            <person name="Karaoz U."/>
            <person name="Brodie E.L."/>
            <person name="Williams K.H."/>
            <person name="Hubbard S.S."/>
            <person name="Banfield J.F."/>
        </authorList>
    </citation>
    <scope>NUCLEOTIDE SEQUENCE [LARGE SCALE GENOMIC DNA]</scope>
</reference>
<keyword evidence="2" id="KW-0949">S-adenosyl-L-methionine</keyword>
<keyword evidence="5" id="KW-0411">Iron-sulfur</keyword>
<gene>
    <name evidence="7" type="ORF">A2Y67_04325</name>
</gene>
<keyword evidence="3" id="KW-0479">Metal-binding</keyword>
<dbReference type="Proteomes" id="UP000176260">
    <property type="component" value="Unassembled WGS sequence"/>
</dbReference>